<evidence type="ECO:0000256" key="19">
    <source>
        <dbReference type="ARBA" id="ARBA00072686"/>
    </source>
</evidence>
<dbReference type="Pfam" id="PF00109">
    <property type="entry name" value="ketoacyl-synt"/>
    <property type="match status" value="1"/>
</dbReference>
<dbReference type="CDD" id="cd00834">
    <property type="entry name" value="KAS_I_II"/>
    <property type="match status" value="1"/>
</dbReference>
<comment type="catalytic activity">
    <reaction evidence="17">
        <text>octanoyl-[ACP] + malonyl-[ACP] + H(+) = 3-oxodecanoyl-[ACP] + holo-[ACP] + CO2</text>
        <dbReference type="Rhea" id="RHEA:41852"/>
        <dbReference type="Rhea" id="RHEA-COMP:9623"/>
        <dbReference type="Rhea" id="RHEA-COMP:9636"/>
        <dbReference type="Rhea" id="RHEA-COMP:9637"/>
        <dbReference type="Rhea" id="RHEA-COMP:9685"/>
        <dbReference type="ChEBI" id="CHEBI:15378"/>
        <dbReference type="ChEBI" id="CHEBI:16526"/>
        <dbReference type="ChEBI" id="CHEBI:64479"/>
        <dbReference type="ChEBI" id="CHEBI:78449"/>
        <dbReference type="ChEBI" id="CHEBI:78463"/>
        <dbReference type="ChEBI" id="CHEBI:78464"/>
    </reaction>
    <physiologicalReaction direction="left-to-right" evidence="17">
        <dbReference type="Rhea" id="RHEA:41853"/>
    </physiologicalReaction>
</comment>
<organism evidence="22 23">
    <name type="scientific">Gryllus longicercus</name>
    <dbReference type="NCBI Taxonomy" id="2509291"/>
    <lineage>
        <taxon>Eukaryota</taxon>
        <taxon>Metazoa</taxon>
        <taxon>Ecdysozoa</taxon>
        <taxon>Arthropoda</taxon>
        <taxon>Hexapoda</taxon>
        <taxon>Insecta</taxon>
        <taxon>Pterygota</taxon>
        <taxon>Neoptera</taxon>
        <taxon>Polyneoptera</taxon>
        <taxon>Orthoptera</taxon>
        <taxon>Ensifera</taxon>
        <taxon>Gryllidea</taxon>
        <taxon>Grylloidea</taxon>
        <taxon>Gryllidae</taxon>
        <taxon>Gryllinae</taxon>
        <taxon>Gryllus</taxon>
    </lineage>
</organism>
<dbReference type="Gene3D" id="3.40.47.10">
    <property type="match status" value="2"/>
</dbReference>
<dbReference type="FunFam" id="3.40.47.10:FF:000024">
    <property type="entry name" value="3-oxoacyl-[acyl-carrier-protein] synthase, mitochondrial"/>
    <property type="match status" value="1"/>
</dbReference>
<evidence type="ECO:0000313" key="22">
    <source>
        <dbReference type="EMBL" id="KAK7867851.1"/>
    </source>
</evidence>
<evidence type="ECO:0000256" key="9">
    <source>
        <dbReference type="ARBA" id="ARBA00023315"/>
    </source>
</evidence>
<dbReference type="SUPFAM" id="SSF53901">
    <property type="entry name" value="Thiolase-like"/>
    <property type="match status" value="2"/>
</dbReference>
<dbReference type="InterPro" id="IPR016039">
    <property type="entry name" value="Thiolase-like"/>
</dbReference>
<evidence type="ECO:0000256" key="1">
    <source>
        <dbReference type="ARBA" id="ARBA00005194"/>
    </source>
</evidence>
<evidence type="ECO:0000256" key="11">
    <source>
        <dbReference type="ARBA" id="ARBA00047394"/>
    </source>
</evidence>
<evidence type="ECO:0000256" key="20">
    <source>
        <dbReference type="RuleBase" id="RU003694"/>
    </source>
</evidence>
<sequence length="474" mass="50989">MKNLAKYTFAVIDVPSFQVFCKRLPLLPDDEMVKCRREHRPLPVGARSFSSVKRRRVVITGLGVVSPLGCGVHHAWKNLLEGGCGIDKLPSEKYSKLPCQIAAVVPRGSKNGQFDQNIFSKSDLRTMSPATMYALTAAQEALSDASWFPDSEFNKQRTGVAVGVGMIDLTDVCETYDALKQSYNRVSPYFVPRILPNMAAGQISIKYGFCGPNHAVSTACATGAHAIGDAFRFIQHGDADVMVCGGAEACISPLSIAAFCRLRALSTKFNERPKESSRPFDEGRDGFVMGEGAAILVMEELSHALKRGVKVHAEILGYGLSGDASHLTAPREDGTGAMLAMSRALEDAHVKPEEIGYINAHATSTPIGDVIECKAIETVFGSKSNLYVSSTKGAHGHLLGAAGNLETVFTVLACETGVMPPTINLDKPAKDLKLNFVIKKPSKWIQTSPRIAVKNAFGFGGTNASLCISQYIES</sequence>
<evidence type="ECO:0000313" key="23">
    <source>
        <dbReference type="Proteomes" id="UP001378592"/>
    </source>
</evidence>
<keyword evidence="8" id="KW-0275">Fatty acid biosynthesis</keyword>
<dbReference type="SMART" id="SM00825">
    <property type="entry name" value="PKS_KS"/>
    <property type="match status" value="1"/>
</dbReference>
<comment type="pathway">
    <text evidence="1">Lipid metabolism; fatty acid biosynthesis.</text>
</comment>
<evidence type="ECO:0000256" key="7">
    <source>
        <dbReference type="ARBA" id="ARBA00023098"/>
    </source>
</evidence>
<dbReference type="FunFam" id="3.40.47.10:FF:000015">
    <property type="entry name" value="3-oxoacyl-[acyl-carrier-protein] synthase, mitochondrial"/>
    <property type="match status" value="1"/>
</dbReference>
<dbReference type="PANTHER" id="PTHR11712:SF336">
    <property type="entry name" value="3-OXOACYL-[ACYL-CARRIER-PROTEIN] SYNTHASE, MITOCHONDRIAL"/>
    <property type="match status" value="1"/>
</dbReference>
<evidence type="ECO:0000256" key="13">
    <source>
        <dbReference type="ARBA" id="ARBA00047578"/>
    </source>
</evidence>
<dbReference type="GO" id="GO:0005739">
    <property type="term" value="C:mitochondrion"/>
    <property type="evidence" value="ECO:0007669"/>
    <property type="project" value="TreeGrafter"/>
</dbReference>
<keyword evidence="7" id="KW-0443">Lipid metabolism</keyword>
<keyword evidence="4" id="KW-0444">Lipid biosynthesis</keyword>
<evidence type="ECO:0000256" key="12">
    <source>
        <dbReference type="ARBA" id="ARBA00047451"/>
    </source>
</evidence>
<proteinExistence type="inferred from homology"/>
<feature type="domain" description="Ketosynthase family 3 (KS3)" evidence="21">
    <location>
        <begin position="54"/>
        <end position="470"/>
    </location>
</feature>
<dbReference type="NCBIfam" id="NF005589">
    <property type="entry name" value="PRK07314.1"/>
    <property type="match status" value="1"/>
</dbReference>
<comment type="catalytic activity">
    <reaction evidence="12">
        <text>tetradecanoyl-[ACP] + malonyl-[ACP] + H(+) = 3-oxohexadecanoyl-[ACP] + holo-[ACP] + CO2</text>
        <dbReference type="Rhea" id="RHEA:41900"/>
        <dbReference type="Rhea" id="RHEA-COMP:9623"/>
        <dbReference type="Rhea" id="RHEA-COMP:9648"/>
        <dbReference type="Rhea" id="RHEA-COMP:9649"/>
        <dbReference type="Rhea" id="RHEA-COMP:9685"/>
        <dbReference type="ChEBI" id="CHEBI:15378"/>
        <dbReference type="ChEBI" id="CHEBI:16526"/>
        <dbReference type="ChEBI" id="CHEBI:64479"/>
        <dbReference type="ChEBI" id="CHEBI:78449"/>
        <dbReference type="ChEBI" id="CHEBI:78477"/>
        <dbReference type="ChEBI" id="CHEBI:78478"/>
    </reaction>
    <physiologicalReaction direction="left-to-right" evidence="12">
        <dbReference type="Rhea" id="RHEA:41901"/>
    </physiologicalReaction>
</comment>
<dbReference type="EC" id="2.3.1.41" evidence="3"/>
<evidence type="ECO:0000256" key="8">
    <source>
        <dbReference type="ARBA" id="ARBA00023160"/>
    </source>
</evidence>
<evidence type="ECO:0000256" key="10">
    <source>
        <dbReference type="ARBA" id="ARBA00044350"/>
    </source>
</evidence>
<keyword evidence="23" id="KW-1185">Reference proteome</keyword>
<dbReference type="InterPro" id="IPR017568">
    <property type="entry name" value="3-oxoacyl-ACP_synth-2"/>
</dbReference>
<dbReference type="InterPro" id="IPR020841">
    <property type="entry name" value="PKS_Beta-ketoAc_synthase_dom"/>
</dbReference>
<evidence type="ECO:0000256" key="3">
    <source>
        <dbReference type="ARBA" id="ARBA00013191"/>
    </source>
</evidence>
<evidence type="ECO:0000259" key="21">
    <source>
        <dbReference type="PROSITE" id="PS52004"/>
    </source>
</evidence>
<evidence type="ECO:0000256" key="17">
    <source>
        <dbReference type="ARBA" id="ARBA00049533"/>
    </source>
</evidence>
<dbReference type="InterPro" id="IPR000794">
    <property type="entry name" value="Beta-ketoacyl_synthase"/>
</dbReference>
<keyword evidence="5 20" id="KW-0808">Transferase</keyword>
<dbReference type="InterPro" id="IPR018201">
    <property type="entry name" value="Ketoacyl_synth_AS"/>
</dbReference>
<evidence type="ECO:0000256" key="16">
    <source>
        <dbReference type="ARBA" id="ARBA00049449"/>
    </source>
</evidence>
<dbReference type="PROSITE" id="PS00606">
    <property type="entry name" value="KS3_1"/>
    <property type="match status" value="1"/>
</dbReference>
<comment type="caution">
    <text evidence="22">The sequence shown here is derived from an EMBL/GenBank/DDBJ whole genome shotgun (WGS) entry which is preliminary data.</text>
</comment>
<dbReference type="GO" id="GO:0004315">
    <property type="term" value="F:3-oxoacyl-[acyl-carrier-protein] synthase activity"/>
    <property type="evidence" value="ECO:0007669"/>
    <property type="project" value="UniProtKB-EC"/>
</dbReference>
<evidence type="ECO:0000256" key="14">
    <source>
        <dbReference type="ARBA" id="ARBA00048506"/>
    </source>
</evidence>
<dbReference type="NCBIfam" id="TIGR03150">
    <property type="entry name" value="fabF"/>
    <property type="match status" value="1"/>
</dbReference>
<comment type="catalytic activity">
    <reaction evidence="11">
        <text>hexanoyl-[ACP] + malonyl-[ACP] + H(+) = 3-oxooctanoyl-[ACP] + holo-[ACP] + CO2</text>
        <dbReference type="Rhea" id="RHEA:41836"/>
        <dbReference type="Rhea" id="RHEA-COMP:9623"/>
        <dbReference type="Rhea" id="RHEA-COMP:9632"/>
        <dbReference type="Rhea" id="RHEA-COMP:9633"/>
        <dbReference type="Rhea" id="RHEA-COMP:9685"/>
        <dbReference type="ChEBI" id="CHEBI:15378"/>
        <dbReference type="ChEBI" id="CHEBI:16526"/>
        <dbReference type="ChEBI" id="CHEBI:64479"/>
        <dbReference type="ChEBI" id="CHEBI:78449"/>
        <dbReference type="ChEBI" id="CHEBI:78459"/>
        <dbReference type="ChEBI" id="CHEBI:78460"/>
    </reaction>
    <physiologicalReaction direction="left-to-right" evidence="11">
        <dbReference type="Rhea" id="RHEA:41837"/>
    </physiologicalReaction>
</comment>
<reference evidence="22 23" key="1">
    <citation type="submission" date="2024-03" db="EMBL/GenBank/DDBJ databases">
        <title>The genome assembly and annotation of the cricket Gryllus longicercus Weissman &amp; Gray.</title>
        <authorList>
            <person name="Szrajer S."/>
            <person name="Gray D."/>
            <person name="Ylla G."/>
        </authorList>
    </citation>
    <scope>NUCLEOTIDE SEQUENCE [LARGE SCALE GENOMIC DNA]</scope>
    <source>
        <strain evidence="22">DAG 2021-001</strain>
        <tissue evidence="22">Whole body minus gut</tissue>
    </source>
</reference>
<dbReference type="InterPro" id="IPR014031">
    <property type="entry name" value="Ketoacyl_synth_C"/>
</dbReference>
<evidence type="ECO:0000256" key="18">
    <source>
        <dbReference type="ARBA" id="ARBA00054575"/>
    </source>
</evidence>
<evidence type="ECO:0000256" key="4">
    <source>
        <dbReference type="ARBA" id="ARBA00022516"/>
    </source>
</evidence>
<protein>
    <recommendedName>
        <fullName evidence="19">3-oxoacyl-[acyl-carrier-protein] synthase, mitochondrial</fullName>
        <ecNumber evidence="3">2.3.1.41</ecNumber>
    </recommendedName>
    <alternativeName>
        <fullName evidence="10">Beta-ketoacyl-ACP synthase</fullName>
    </alternativeName>
</protein>
<comment type="catalytic activity">
    <reaction evidence="13">
        <text>dodecanoyl-[ACP] + malonyl-[ACP] + H(+) = 3-oxotetradecanoyl-[ACP] + holo-[ACP] + CO2</text>
        <dbReference type="Rhea" id="RHEA:41884"/>
        <dbReference type="Rhea" id="RHEA-COMP:9623"/>
        <dbReference type="Rhea" id="RHEA-COMP:9644"/>
        <dbReference type="Rhea" id="RHEA-COMP:9645"/>
        <dbReference type="Rhea" id="RHEA-COMP:9685"/>
        <dbReference type="ChEBI" id="CHEBI:15378"/>
        <dbReference type="ChEBI" id="CHEBI:16526"/>
        <dbReference type="ChEBI" id="CHEBI:64479"/>
        <dbReference type="ChEBI" id="CHEBI:65264"/>
        <dbReference type="ChEBI" id="CHEBI:78449"/>
        <dbReference type="ChEBI" id="CHEBI:78473"/>
    </reaction>
    <physiologicalReaction direction="left-to-right" evidence="13">
        <dbReference type="Rhea" id="RHEA:41885"/>
    </physiologicalReaction>
</comment>
<dbReference type="PROSITE" id="PS52004">
    <property type="entry name" value="KS3_2"/>
    <property type="match status" value="1"/>
</dbReference>
<comment type="catalytic activity">
    <reaction evidence="14">
        <text>a fatty acyl-[ACP] + malonyl-[ACP] + H(+) = a 3-oxoacyl-[ACP] + holo-[ACP] + CO2</text>
        <dbReference type="Rhea" id="RHEA:22836"/>
        <dbReference type="Rhea" id="RHEA-COMP:9623"/>
        <dbReference type="Rhea" id="RHEA-COMP:9685"/>
        <dbReference type="Rhea" id="RHEA-COMP:9916"/>
        <dbReference type="Rhea" id="RHEA-COMP:14125"/>
        <dbReference type="ChEBI" id="CHEBI:15378"/>
        <dbReference type="ChEBI" id="CHEBI:16526"/>
        <dbReference type="ChEBI" id="CHEBI:64479"/>
        <dbReference type="ChEBI" id="CHEBI:78449"/>
        <dbReference type="ChEBI" id="CHEBI:78776"/>
        <dbReference type="ChEBI" id="CHEBI:138651"/>
        <dbReference type="EC" id="2.3.1.41"/>
    </reaction>
    <physiologicalReaction direction="left-to-right" evidence="14">
        <dbReference type="Rhea" id="RHEA:22837"/>
    </physiologicalReaction>
</comment>
<evidence type="ECO:0000256" key="15">
    <source>
        <dbReference type="ARBA" id="ARBA00049109"/>
    </source>
</evidence>
<comment type="catalytic activity">
    <reaction evidence="16">
        <text>butanoyl-[ACP] + malonyl-[ACP] + H(+) = 3-oxohexanoyl-[ACP] + holo-[ACP] + CO2</text>
        <dbReference type="Rhea" id="RHEA:41820"/>
        <dbReference type="Rhea" id="RHEA-COMP:9623"/>
        <dbReference type="Rhea" id="RHEA-COMP:9628"/>
        <dbReference type="Rhea" id="RHEA-COMP:9629"/>
        <dbReference type="Rhea" id="RHEA-COMP:9685"/>
        <dbReference type="ChEBI" id="CHEBI:15378"/>
        <dbReference type="ChEBI" id="CHEBI:16526"/>
        <dbReference type="ChEBI" id="CHEBI:64479"/>
        <dbReference type="ChEBI" id="CHEBI:78449"/>
        <dbReference type="ChEBI" id="CHEBI:78454"/>
        <dbReference type="ChEBI" id="CHEBI:78456"/>
    </reaction>
    <physiologicalReaction direction="left-to-right" evidence="16">
        <dbReference type="Rhea" id="RHEA:41821"/>
    </physiologicalReaction>
</comment>
<comment type="catalytic activity">
    <reaction evidence="15">
        <text>decanoyl-[ACP] + malonyl-[ACP] + H(+) = 3-oxododecanoyl-[ACP] + holo-[ACP] + CO2</text>
        <dbReference type="Rhea" id="RHEA:41868"/>
        <dbReference type="Rhea" id="RHEA-COMP:9623"/>
        <dbReference type="Rhea" id="RHEA-COMP:9640"/>
        <dbReference type="Rhea" id="RHEA-COMP:9641"/>
        <dbReference type="Rhea" id="RHEA-COMP:9685"/>
        <dbReference type="ChEBI" id="CHEBI:15378"/>
        <dbReference type="ChEBI" id="CHEBI:16526"/>
        <dbReference type="ChEBI" id="CHEBI:64479"/>
        <dbReference type="ChEBI" id="CHEBI:78449"/>
        <dbReference type="ChEBI" id="CHEBI:78468"/>
        <dbReference type="ChEBI" id="CHEBI:78469"/>
    </reaction>
    <physiologicalReaction direction="left-to-right" evidence="15">
        <dbReference type="Rhea" id="RHEA:41869"/>
    </physiologicalReaction>
</comment>
<gene>
    <name evidence="22" type="ORF">R5R35_003523</name>
</gene>
<dbReference type="AlphaFoldDB" id="A0AAN9VS49"/>
<evidence type="ECO:0000256" key="5">
    <source>
        <dbReference type="ARBA" id="ARBA00022679"/>
    </source>
</evidence>
<dbReference type="Pfam" id="PF02801">
    <property type="entry name" value="Ketoacyl-synt_C"/>
    <property type="match status" value="1"/>
</dbReference>
<evidence type="ECO:0000256" key="2">
    <source>
        <dbReference type="ARBA" id="ARBA00008467"/>
    </source>
</evidence>
<keyword evidence="9" id="KW-0012">Acyltransferase</keyword>
<dbReference type="Proteomes" id="UP001378592">
    <property type="component" value="Unassembled WGS sequence"/>
</dbReference>
<keyword evidence="6" id="KW-0276">Fatty acid metabolism</keyword>
<comment type="function">
    <text evidence="18">May play a role in the biosynthesis of lipoic acid as well as longer chain fatty acids required for optimal mitochondrial function.</text>
</comment>
<dbReference type="EMBL" id="JAZDUA010000108">
    <property type="protein sequence ID" value="KAK7867851.1"/>
    <property type="molecule type" value="Genomic_DNA"/>
</dbReference>
<evidence type="ECO:0000256" key="6">
    <source>
        <dbReference type="ARBA" id="ARBA00022832"/>
    </source>
</evidence>
<comment type="similarity">
    <text evidence="2 20">Belongs to the thiolase-like superfamily. Beta-ketoacyl-ACP synthases family.</text>
</comment>
<name>A0AAN9VS49_9ORTH</name>
<dbReference type="InterPro" id="IPR014030">
    <property type="entry name" value="Ketoacyl_synth_N"/>
</dbReference>
<dbReference type="GO" id="GO:0006633">
    <property type="term" value="P:fatty acid biosynthetic process"/>
    <property type="evidence" value="ECO:0007669"/>
    <property type="project" value="UniProtKB-KW"/>
</dbReference>
<accession>A0AAN9VS49</accession>
<dbReference type="PANTHER" id="PTHR11712">
    <property type="entry name" value="POLYKETIDE SYNTHASE-RELATED"/>
    <property type="match status" value="1"/>
</dbReference>